<dbReference type="EMBL" id="JACNYK010000003">
    <property type="protein sequence ID" value="MBD1426575.1"/>
    <property type="molecule type" value="Genomic_DNA"/>
</dbReference>
<evidence type="ECO:0000313" key="3">
    <source>
        <dbReference type="Proteomes" id="UP000606494"/>
    </source>
</evidence>
<accession>A0ABR7Y5I2</accession>
<keyword evidence="1" id="KW-0812">Transmembrane</keyword>
<proteinExistence type="predicted"/>
<dbReference type="Proteomes" id="UP000606494">
    <property type="component" value="Unassembled WGS sequence"/>
</dbReference>
<gene>
    <name evidence="2" type="ORF">H8B17_13360</name>
</gene>
<keyword evidence="1" id="KW-1133">Transmembrane helix</keyword>
<keyword evidence="1" id="KW-0472">Membrane</keyword>
<evidence type="ECO:0000313" key="2">
    <source>
        <dbReference type="EMBL" id="MBD1426575.1"/>
    </source>
</evidence>
<comment type="caution">
    <text evidence="2">The sequence shown here is derived from an EMBL/GenBank/DDBJ whole genome shotgun (WGS) entry which is preliminary data.</text>
</comment>
<dbReference type="RefSeq" id="WP_190309720.1">
    <property type="nucleotide sequence ID" value="NZ_JACNYK010000003.1"/>
</dbReference>
<keyword evidence="3" id="KW-1185">Reference proteome</keyword>
<evidence type="ECO:0000256" key="1">
    <source>
        <dbReference type="SAM" id="Phobius"/>
    </source>
</evidence>
<sequence length="146" mass="16930">MATSVYDPKELLDTLLKIEYELQEAMEKYCHDSRFSIDVDVEKTLEAFLSRQGVKGNEVGFLSTQIALLHLRREVEKSRDVVVDTNDLRAWEEYTRYSDHEENRGEIKQRNGTDTALGTKLNYVMLVITLTSVMLTGYFFLFYSLA</sequence>
<protein>
    <submittedName>
        <fullName evidence="2">Uncharacterized protein</fullName>
    </submittedName>
</protein>
<feature type="transmembrane region" description="Helical" evidence="1">
    <location>
        <begin position="123"/>
        <end position="145"/>
    </location>
</feature>
<organism evidence="2 3">
    <name type="scientific">Sphingobacterium arenae</name>
    <dbReference type="NCBI Taxonomy" id="1280598"/>
    <lineage>
        <taxon>Bacteria</taxon>
        <taxon>Pseudomonadati</taxon>
        <taxon>Bacteroidota</taxon>
        <taxon>Sphingobacteriia</taxon>
        <taxon>Sphingobacteriales</taxon>
        <taxon>Sphingobacteriaceae</taxon>
        <taxon>Sphingobacterium</taxon>
    </lineage>
</organism>
<name>A0ABR7Y5I2_9SPHI</name>
<reference evidence="2 3" key="1">
    <citation type="submission" date="2020-08" db="EMBL/GenBank/DDBJ databases">
        <title>Sphingobacterium sp. DN00404 isolated from aquaculture water.</title>
        <authorList>
            <person name="Zhang M."/>
        </authorList>
    </citation>
    <scope>NUCLEOTIDE SEQUENCE [LARGE SCALE GENOMIC DNA]</scope>
    <source>
        <strain evidence="2 3">KCTC 32294</strain>
    </source>
</reference>